<comment type="caution">
    <text evidence="3">The sequence shown here is derived from an EMBL/GenBank/DDBJ whole genome shotgun (WGS) entry which is preliminary data.</text>
</comment>
<evidence type="ECO:0000256" key="1">
    <source>
        <dbReference type="SAM" id="MobiDB-lite"/>
    </source>
</evidence>
<evidence type="ECO:0000313" key="4">
    <source>
        <dbReference type="Proteomes" id="UP001642464"/>
    </source>
</evidence>
<proteinExistence type="predicted"/>
<feature type="region of interest" description="Disordered" evidence="1">
    <location>
        <begin position="359"/>
        <end position="386"/>
    </location>
</feature>
<accession>A0ABP0LJ71</accession>
<keyword evidence="4" id="KW-1185">Reference proteome</keyword>
<protein>
    <recommendedName>
        <fullName evidence="5">Hexosyltransferase</fullName>
    </recommendedName>
</protein>
<sequence length="386" mass="43754">MQRWSFFWLLVAKLAVAELDCDGVTCEVESIHLLQHAHTREVRKSKAPERPEALASPFAEVFVLSINEEKYKLSKAELKDQGIVAVSRVKGFNASRDSELSEALALLTEYGNANSLHHTVSNWMLCLHTSPGNPPNFGAANSEFWRNFFRSSPRNVSELLDRDQHNCVPKVVAIAAAHLRLWKELAEGKLQTKEVEEKDPWYLVMEEDVDLCPYWRQRMEKELPQAPADAEIIKLYFFGHWRKEDEVKVSVRNDSEPATVTPFLDARDPLRGFDLFKAASYEFLHGASWSSVPVAGFYAGTQAYLIRPSSARKLLKQIRGKPFQDIDMTMMLSANNYVWRRVLAQGRPENVDLLQDGATESHGSAARTATATAPQCNMEPPSDQFW</sequence>
<keyword evidence="2" id="KW-0732">Signal</keyword>
<evidence type="ECO:0000256" key="2">
    <source>
        <dbReference type="SAM" id="SignalP"/>
    </source>
</evidence>
<dbReference type="EMBL" id="CAXAMM010016646">
    <property type="protein sequence ID" value="CAK9039236.1"/>
    <property type="molecule type" value="Genomic_DNA"/>
</dbReference>
<feature type="signal peptide" evidence="2">
    <location>
        <begin position="1"/>
        <end position="17"/>
    </location>
</feature>
<dbReference type="Proteomes" id="UP001642464">
    <property type="component" value="Unassembled WGS sequence"/>
</dbReference>
<evidence type="ECO:0000313" key="3">
    <source>
        <dbReference type="EMBL" id="CAK9039236.1"/>
    </source>
</evidence>
<organism evidence="3 4">
    <name type="scientific">Durusdinium trenchii</name>
    <dbReference type="NCBI Taxonomy" id="1381693"/>
    <lineage>
        <taxon>Eukaryota</taxon>
        <taxon>Sar</taxon>
        <taxon>Alveolata</taxon>
        <taxon>Dinophyceae</taxon>
        <taxon>Suessiales</taxon>
        <taxon>Symbiodiniaceae</taxon>
        <taxon>Durusdinium</taxon>
    </lineage>
</organism>
<gene>
    <name evidence="3" type="ORF">SCF082_LOCUS22956</name>
</gene>
<feature type="chain" id="PRO_5046654002" description="Hexosyltransferase" evidence="2">
    <location>
        <begin position="18"/>
        <end position="386"/>
    </location>
</feature>
<reference evidence="3 4" key="1">
    <citation type="submission" date="2024-02" db="EMBL/GenBank/DDBJ databases">
        <authorList>
            <person name="Chen Y."/>
            <person name="Shah S."/>
            <person name="Dougan E. K."/>
            <person name="Thang M."/>
            <person name="Chan C."/>
        </authorList>
    </citation>
    <scope>NUCLEOTIDE SEQUENCE [LARGE SCALE GENOMIC DNA]</scope>
</reference>
<evidence type="ECO:0008006" key="5">
    <source>
        <dbReference type="Google" id="ProtNLM"/>
    </source>
</evidence>
<name>A0ABP0LJ71_9DINO</name>